<dbReference type="GO" id="GO:0005506">
    <property type="term" value="F:iron ion binding"/>
    <property type="evidence" value="ECO:0007669"/>
    <property type="project" value="TreeGrafter"/>
</dbReference>
<dbReference type="PANTHER" id="PTHR43011:SF1">
    <property type="entry name" value="IRON-SULFUR CLUSTER ASSEMBLY 2 HOMOLOG, MITOCHONDRIAL"/>
    <property type="match status" value="1"/>
</dbReference>
<dbReference type="Gene3D" id="2.60.300.12">
    <property type="entry name" value="HesB-like domain"/>
    <property type="match status" value="1"/>
</dbReference>
<evidence type="ECO:0000256" key="2">
    <source>
        <dbReference type="ARBA" id="ARBA00005151"/>
    </source>
</evidence>
<evidence type="ECO:0000313" key="9">
    <source>
        <dbReference type="EMBL" id="CAE0439581.1"/>
    </source>
</evidence>
<accession>A0A7S3LR35</accession>
<keyword evidence="7" id="KW-0496">Mitochondrion</keyword>
<dbReference type="GO" id="GO:0016226">
    <property type="term" value="P:iron-sulfur cluster assembly"/>
    <property type="evidence" value="ECO:0007669"/>
    <property type="project" value="InterPro"/>
</dbReference>
<dbReference type="GO" id="GO:0051537">
    <property type="term" value="F:2 iron, 2 sulfur cluster binding"/>
    <property type="evidence" value="ECO:0007669"/>
    <property type="project" value="TreeGrafter"/>
</dbReference>
<comment type="pathway">
    <text evidence="2">Cofactor biosynthesis; iron-sulfur cluster biosynthesis.</text>
</comment>
<dbReference type="PANTHER" id="PTHR43011">
    <property type="entry name" value="IRON-SULFUR CLUSTER ASSEMBLY 2 HOMOLOG, MITOCHONDRIAL"/>
    <property type="match status" value="1"/>
</dbReference>
<feature type="domain" description="Core" evidence="8">
    <location>
        <begin position="43"/>
        <end position="143"/>
    </location>
</feature>
<evidence type="ECO:0000256" key="6">
    <source>
        <dbReference type="ARBA" id="ARBA00023004"/>
    </source>
</evidence>
<dbReference type="GO" id="GO:0120510">
    <property type="term" value="C:mitochondrial [4Fe-4S] assembly complex"/>
    <property type="evidence" value="ECO:0007669"/>
    <property type="project" value="UniProtKB-ARBA"/>
</dbReference>
<reference evidence="9" key="1">
    <citation type="submission" date="2021-01" db="EMBL/GenBank/DDBJ databases">
        <authorList>
            <person name="Corre E."/>
            <person name="Pelletier E."/>
            <person name="Niang G."/>
            <person name="Scheremetjew M."/>
            <person name="Finn R."/>
            <person name="Kale V."/>
            <person name="Holt S."/>
            <person name="Cochrane G."/>
            <person name="Meng A."/>
            <person name="Brown T."/>
            <person name="Cohen L."/>
        </authorList>
    </citation>
    <scope>NUCLEOTIDE SEQUENCE</scope>
    <source>
        <strain evidence="9">GSBS06</strain>
    </source>
</reference>
<dbReference type="InterPro" id="IPR035903">
    <property type="entry name" value="HesB-like_dom_sf"/>
</dbReference>
<evidence type="ECO:0000259" key="8">
    <source>
        <dbReference type="Pfam" id="PF01521"/>
    </source>
</evidence>
<dbReference type="FunFam" id="2.60.300.12:FF:000006">
    <property type="entry name" value="Iron-sulfur cluster assembly 2 mitochondrial"/>
    <property type="match status" value="1"/>
</dbReference>
<comment type="subcellular location">
    <subcellularLocation>
        <location evidence="1">Mitochondrion</location>
    </subcellularLocation>
</comment>
<dbReference type="AlphaFoldDB" id="A0A7S3LR35"/>
<dbReference type="InterPro" id="IPR000361">
    <property type="entry name" value="ATAP_core_dom"/>
</dbReference>
<name>A0A7S3LR35_9STRA</name>
<protein>
    <recommendedName>
        <fullName evidence="8">Core domain-containing protein</fullName>
    </recommendedName>
</protein>
<keyword evidence="5" id="KW-0479">Metal-binding</keyword>
<gene>
    <name evidence="9" type="ORF">ASTO00021_LOCUS9776</name>
</gene>
<keyword evidence="6" id="KW-0408">Iron</keyword>
<dbReference type="SUPFAM" id="SSF89360">
    <property type="entry name" value="HesB-like domain"/>
    <property type="match status" value="1"/>
</dbReference>
<keyword evidence="4" id="KW-0004">4Fe-4S</keyword>
<dbReference type="EMBL" id="HBIN01012962">
    <property type="protein sequence ID" value="CAE0439581.1"/>
    <property type="molecule type" value="Transcribed_RNA"/>
</dbReference>
<evidence type="ECO:0000256" key="5">
    <source>
        <dbReference type="ARBA" id="ARBA00022723"/>
    </source>
</evidence>
<evidence type="ECO:0000256" key="1">
    <source>
        <dbReference type="ARBA" id="ARBA00004173"/>
    </source>
</evidence>
<dbReference type="InterPro" id="IPR016092">
    <property type="entry name" value="ATAP"/>
</dbReference>
<dbReference type="GO" id="GO:0051539">
    <property type="term" value="F:4 iron, 4 sulfur cluster binding"/>
    <property type="evidence" value="ECO:0007669"/>
    <property type="project" value="UniProtKB-KW"/>
</dbReference>
<evidence type="ECO:0000256" key="4">
    <source>
        <dbReference type="ARBA" id="ARBA00022485"/>
    </source>
</evidence>
<evidence type="ECO:0000256" key="3">
    <source>
        <dbReference type="ARBA" id="ARBA00006718"/>
    </source>
</evidence>
<organism evidence="9">
    <name type="scientific">Aplanochytrium stocchinoi</name>
    <dbReference type="NCBI Taxonomy" id="215587"/>
    <lineage>
        <taxon>Eukaryota</taxon>
        <taxon>Sar</taxon>
        <taxon>Stramenopiles</taxon>
        <taxon>Bigyra</taxon>
        <taxon>Labyrinthulomycetes</taxon>
        <taxon>Thraustochytrida</taxon>
        <taxon>Thraustochytriidae</taxon>
        <taxon>Aplanochytrium</taxon>
    </lineage>
</organism>
<sequence>MLAHTRVFVGAAVRSSLKMKMKFAVPLSQVRFVSAAAADDVILTDRGADQLEMLKQKFKKENLKLRLSVEGGGCSGFQYKFKTTEEEPEPDDLVFENKGQRLIVDEVSLDFVKGAKVDFTEDLIRRSFEVVDNPNAEAGCGCGASFAAKNLPDDSPL</sequence>
<comment type="similarity">
    <text evidence="3">Belongs to the HesB/IscA family.</text>
</comment>
<keyword evidence="4" id="KW-0411">Iron-sulfur</keyword>
<dbReference type="Pfam" id="PF01521">
    <property type="entry name" value="Fe-S_biosyn"/>
    <property type="match status" value="1"/>
</dbReference>
<evidence type="ECO:0000256" key="7">
    <source>
        <dbReference type="ARBA" id="ARBA00023128"/>
    </source>
</evidence>
<proteinExistence type="inferred from homology"/>
<dbReference type="NCBIfam" id="TIGR00049">
    <property type="entry name" value="iron-sulfur cluster assembly accessory protein"/>
    <property type="match status" value="1"/>
</dbReference>